<dbReference type="GO" id="GO:0005929">
    <property type="term" value="C:cilium"/>
    <property type="evidence" value="ECO:0007669"/>
    <property type="project" value="UniProtKB-SubCell"/>
</dbReference>
<dbReference type="SMART" id="SM00089">
    <property type="entry name" value="PKD"/>
    <property type="match status" value="1"/>
</dbReference>
<dbReference type="Proteomes" id="UP000010552">
    <property type="component" value="Unassembled WGS sequence"/>
</dbReference>
<dbReference type="InParanoid" id="L5KP19"/>
<dbReference type="PROSITE" id="PS51111">
    <property type="entry name" value="REJ"/>
    <property type="match status" value="1"/>
</dbReference>
<dbReference type="GO" id="GO:0006816">
    <property type="term" value="P:calcium ion transport"/>
    <property type="evidence" value="ECO:0007669"/>
    <property type="project" value="TreeGrafter"/>
</dbReference>
<dbReference type="InterPro" id="IPR000601">
    <property type="entry name" value="PKD_dom"/>
</dbReference>
<reference evidence="17" key="1">
    <citation type="journal article" date="2013" name="Science">
        <title>Comparative analysis of bat genomes provides insight into the evolution of flight and immunity.</title>
        <authorList>
            <person name="Zhang G."/>
            <person name="Cowled C."/>
            <person name="Shi Z."/>
            <person name="Huang Z."/>
            <person name="Bishop-Lilly K.A."/>
            <person name="Fang X."/>
            <person name="Wynne J.W."/>
            <person name="Xiong Z."/>
            <person name="Baker M.L."/>
            <person name="Zhao W."/>
            <person name="Tachedjian M."/>
            <person name="Zhu Y."/>
            <person name="Zhou P."/>
            <person name="Jiang X."/>
            <person name="Ng J."/>
            <person name="Yang L."/>
            <person name="Wu L."/>
            <person name="Xiao J."/>
            <person name="Feng Y."/>
            <person name="Chen Y."/>
            <person name="Sun X."/>
            <person name="Zhang Y."/>
            <person name="Marsh G.A."/>
            <person name="Crameri G."/>
            <person name="Broder C.C."/>
            <person name="Frey K.G."/>
            <person name="Wang L.F."/>
            <person name="Wang J."/>
        </authorList>
    </citation>
    <scope>NUCLEOTIDE SEQUENCE [LARGE SCALE GENOMIC DNA]</scope>
</reference>
<keyword evidence="7" id="KW-1133">Transmembrane helix</keyword>
<organism evidence="16 17">
    <name type="scientific">Pteropus alecto</name>
    <name type="common">Black flying fox</name>
    <dbReference type="NCBI Taxonomy" id="9402"/>
    <lineage>
        <taxon>Eukaryota</taxon>
        <taxon>Metazoa</taxon>
        <taxon>Chordata</taxon>
        <taxon>Craniata</taxon>
        <taxon>Vertebrata</taxon>
        <taxon>Euteleostomi</taxon>
        <taxon>Mammalia</taxon>
        <taxon>Eutheria</taxon>
        <taxon>Laurasiatheria</taxon>
        <taxon>Chiroptera</taxon>
        <taxon>Yinpterochiroptera</taxon>
        <taxon>Pteropodoidea</taxon>
        <taxon>Pteropodidae</taxon>
        <taxon>Pteropodinae</taxon>
        <taxon>Pteropus</taxon>
    </lineage>
</organism>
<dbReference type="InterPro" id="IPR013783">
    <property type="entry name" value="Ig-like_fold"/>
</dbReference>
<evidence type="ECO:0000256" key="9">
    <source>
        <dbReference type="ARBA" id="ARBA00023136"/>
    </source>
</evidence>
<sequence>MHVGDSQAPASRTVWHPMHHAQAPLPTLRDRGKVSASFPGLAMSLSFVTAVSVYTNGTVFATDTDVTFMAVTKETGPLEFAWYFGEDAPVRTTSRSIRRRLAAPGRYCVVVQASGAKGSVASEPRYIWAQARVVPSRLVSTSSALVNTTVAFQCRINFGTDVAFLWDFGDGTTGLGNSSASHIYSREGELTVQVLAFNHVSSASLQKQLFVVRTPCQPPPVTSLGPRKVQVWRSEPVTLGVAFEAAILCDISRGLSYTWSLRNSAGLGVALPPAVSTHRQTLAIPGYFLEPGNYTALAKVGRGPTMPRAQAASHFPPAPSKRSVPGTADTQPRLRFFKSTVRLGAGKGT</sequence>
<feature type="region of interest" description="Disordered" evidence="13">
    <location>
        <begin position="1"/>
        <end position="22"/>
    </location>
</feature>
<keyword evidence="10" id="KW-1015">Disulfide bond</keyword>
<comment type="subcellular location">
    <subcellularLocation>
        <location evidence="2">Cell membrane</location>
        <topology evidence="2">Multi-pass membrane protein</topology>
    </subcellularLocation>
    <subcellularLocation>
        <location evidence="1">Cell projection</location>
        <location evidence="1">Cilium</location>
    </subcellularLocation>
</comment>
<name>L5KP19_PTEAL</name>
<dbReference type="GO" id="GO:0005886">
    <property type="term" value="C:plasma membrane"/>
    <property type="evidence" value="ECO:0007669"/>
    <property type="project" value="UniProtKB-SubCell"/>
</dbReference>
<keyword evidence="6" id="KW-0677">Repeat</keyword>
<evidence type="ECO:0000256" key="6">
    <source>
        <dbReference type="ARBA" id="ARBA00022737"/>
    </source>
</evidence>
<evidence type="ECO:0000256" key="5">
    <source>
        <dbReference type="ARBA" id="ARBA00022692"/>
    </source>
</evidence>
<keyword evidence="17" id="KW-1185">Reference proteome</keyword>
<dbReference type="InterPro" id="IPR035986">
    <property type="entry name" value="PKD_dom_sf"/>
</dbReference>
<dbReference type="EMBL" id="KB030634">
    <property type="protein sequence ID" value="ELK13057.1"/>
    <property type="molecule type" value="Genomic_DNA"/>
</dbReference>
<dbReference type="FunFam" id="2.60.40.10:FF:000825">
    <property type="entry name" value="Polycystin 1, transient receptor potential channel interacting"/>
    <property type="match status" value="1"/>
</dbReference>
<evidence type="ECO:0000256" key="13">
    <source>
        <dbReference type="SAM" id="MobiDB-lite"/>
    </source>
</evidence>
<dbReference type="Pfam" id="PF00801">
    <property type="entry name" value="PKD"/>
    <property type="match status" value="2"/>
</dbReference>
<evidence type="ECO:0000256" key="4">
    <source>
        <dbReference type="ARBA" id="ARBA00022475"/>
    </source>
</evidence>
<feature type="region of interest" description="Disordered" evidence="13">
    <location>
        <begin position="306"/>
        <end position="329"/>
    </location>
</feature>
<dbReference type="PROSITE" id="PS50093">
    <property type="entry name" value="PKD"/>
    <property type="match status" value="2"/>
</dbReference>
<evidence type="ECO:0000256" key="2">
    <source>
        <dbReference type="ARBA" id="ARBA00004651"/>
    </source>
</evidence>
<keyword evidence="11" id="KW-0325">Glycoprotein</keyword>
<evidence type="ECO:0000259" key="14">
    <source>
        <dbReference type="PROSITE" id="PS50093"/>
    </source>
</evidence>
<accession>L5KP19</accession>
<feature type="domain" description="PKD" evidence="14">
    <location>
        <begin position="159"/>
        <end position="211"/>
    </location>
</feature>
<dbReference type="CDD" id="cd00146">
    <property type="entry name" value="PKD"/>
    <property type="match status" value="1"/>
</dbReference>
<evidence type="ECO:0000256" key="10">
    <source>
        <dbReference type="ARBA" id="ARBA00023157"/>
    </source>
</evidence>
<gene>
    <name evidence="16" type="ORF">PAL_GLEAN10002309</name>
</gene>
<protein>
    <submittedName>
        <fullName evidence="16">Polycystic kidney disease protein 1-like 1</fullName>
    </submittedName>
</protein>
<feature type="domain" description="REJ" evidence="15">
    <location>
        <begin position="216"/>
        <end position="349"/>
    </location>
</feature>
<keyword evidence="4" id="KW-1003">Cell membrane</keyword>
<keyword evidence="9" id="KW-0472">Membrane</keyword>
<keyword evidence="8" id="KW-0969">Cilium</keyword>
<evidence type="ECO:0000256" key="1">
    <source>
        <dbReference type="ARBA" id="ARBA00004138"/>
    </source>
</evidence>
<evidence type="ECO:0000256" key="11">
    <source>
        <dbReference type="ARBA" id="ARBA00023180"/>
    </source>
</evidence>
<dbReference type="PANTHER" id="PTHR46730:SF4">
    <property type="entry name" value="POLYCYSTIC KIDNEY DISEASE PROTEIN 1-LIKE 1"/>
    <property type="match status" value="1"/>
</dbReference>
<evidence type="ECO:0000256" key="7">
    <source>
        <dbReference type="ARBA" id="ARBA00022989"/>
    </source>
</evidence>
<dbReference type="InterPro" id="IPR022409">
    <property type="entry name" value="PKD/Chitinase_dom"/>
</dbReference>
<keyword evidence="5" id="KW-0812">Transmembrane</keyword>
<evidence type="ECO:0000256" key="12">
    <source>
        <dbReference type="ARBA" id="ARBA00023273"/>
    </source>
</evidence>
<evidence type="ECO:0000256" key="3">
    <source>
        <dbReference type="ARBA" id="ARBA00007200"/>
    </source>
</evidence>
<feature type="domain" description="PKD" evidence="14">
    <location>
        <begin position="77"/>
        <end position="122"/>
    </location>
</feature>
<keyword evidence="12" id="KW-0966">Cell projection</keyword>
<proteinExistence type="inferred from homology"/>
<dbReference type="GO" id="GO:0005261">
    <property type="term" value="F:monoatomic cation channel activity"/>
    <property type="evidence" value="ECO:0007669"/>
    <property type="project" value="TreeGrafter"/>
</dbReference>
<dbReference type="InterPro" id="IPR014010">
    <property type="entry name" value="REJ_dom"/>
</dbReference>
<evidence type="ECO:0000313" key="17">
    <source>
        <dbReference type="Proteomes" id="UP000010552"/>
    </source>
</evidence>
<evidence type="ECO:0000256" key="8">
    <source>
        <dbReference type="ARBA" id="ARBA00023069"/>
    </source>
</evidence>
<dbReference type="PANTHER" id="PTHR46730">
    <property type="entry name" value="POLYCYSTIN-1"/>
    <property type="match status" value="1"/>
</dbReference>
<dbReference type="AlphaFoldDB" id="L5KP19"/>
<dbReference type="SUPFAM" id="SSF49299">
    <property type="entry name" value="PKD domain"/>
    <property type="match status" value="2"/>
</dbReference>
<evidence type="ECO:0000259" key="15">
    <source>
        <dbReference type="PROSITE" id="PS51111"/>
    </source>
</evidence>
<evidence type="ECO:0000313" key="16">
    <source>
        <dbReference type="EMBL" id="ELK13057.1"/>
    </source>
</evidence>
<comment type="similarity">
    <text evidence="3">Belongs to the polycystin family.</text>
</comment>
<dbReference type="Gene3D" id="2.60.40.10">
    <property type="entry name" value="Immunoglobulins"/>
    <property type="match status" value="1"/>
</dbReference>